<evidence type="ECO:0000256" key="7">
    <source>
        <dbReference type="SAM" id="MobiDB-lite"/>
    </source>
</evidence>
<evidence type="ECO:0000256" key="6">
    <source>
        <dbReference type="RuleBase" id="RU367028"/>
    </source>
</evidence>
<keyword evidence="2 6" id="KW-0678">Repressor</keyword>
<name>A0A7I8KBG6_SPIIN</name>
<evidence type="ECO:0000256" key="5">
    <source>
        <dbReference type="ARBA" id="ARBA00023242"/>
    </source>
</evidence>
<evidence type="ECO:0000313" key="9">
    <source>
        <dbReference type="EMBL" id="CAA7394822.1"/>
    </source>
</evidence>
<dbReference type="GO" id="GO:0045892">
    <property type="term" value="P:negative regulation of DNA-templated transcription"/>
    <property type="evidence" value="ECO:0007669"/>
    <property type="project" value="UniProtKB-UniRule"/>
</dbReference>
<dbReference type="PANTHER" id="PTHR33057">
    <property type="entry name" value="TRANSCRIPTION REPRESSOR OFP7-RELATED"/>
    <property type="match status" value="1"/>
</dbReference>
<evidence type="ECO:0000259" key="8">
    <source>
        <dbReference type="PROSITE" id="PS51754"/>
    </source>
</evidence>
<feature type="region of interest" description="Disordered" evidence="7">
    <location>
        <begin position="172"/>
        <end position="193"/>
    </location>
</feature>
<proteinExistence type="predicted"/>
<keyword evidence="10" id="KW-1185">Reference proteome</keyword>
<dbReference type="AlphaFoldDB" id="A0A7I8KBG6"/>
<evidence type="ECO:0000313" key="10">
    <source>
        <dbReference type="Proteomes" id="UP000663760"/>
    </source>
</evidence>
<organism evidence="9 10">
    <name type="scientific">Spirodela intermedia</name>
    <name type="common">Intermediate duckweed</name>
    <dbReference type="NCBI Taxonomy" id="51605"/>
    <lineage>
        <taxon>Eukaryota</taxon>
        <taxon>Viridiplantae</taxon>
        <taxon>Streptophyta</taxon>
        <taxon>Embryophyta</taxon>
        <taxon>Tracheophyta</taxon>
        <taxon>Spermatophyta</taxon>
        <taxon>Magnoliopsida</taxon>
        <taxon>Liliopsida</taxon>
        <taxon>Araceae</taxon>
        <taxon>Lemnoideae</taxon>
        <taxon>Spirodela</taxon>
    </lineage>
</organism>
<dbReference type="NCBIfam" id="TIGR01568">
    <property type="entry name" value="A_thal_3678"/>
    <property type="match status" value="1"/>
</dbReference>
<sequence length="193" mass="21275">MARNLHLFFSRLSSCSSSPPDAAIDKDFDRLSSSSPSTAVFNNFNTLYEPSSSPAVAADYDEPTAAISGLSTAIASRRLHPPSPPGPSNAIADPSAVPIGFGVAVPTYSPDPYEDFRRSMTEMAAAAGLLSCRRHRHRREGLQELLVCYLALNRKHTHKHILRAFSDLLAELSDDEEEEEEEEEEESDVWRGR</sequence>
<feature type="domain" description="OVATE" evidence="8">
    <location>
        <begin position="105"/>
        <end position="171"/>
    </location>
</feature>
<feature type="compositionally biased region" description="Acidic residues" evidence="7">
    <location>
        <begin position="172"/>
        <end position="187"/>
    </location>
</feature>
<dbReference type="InterPro" id="IPR006458">
    <property type="entry name" value="Ovate_C"/>
</dbReference>
<dbReference type="InterPro" id="IPR038933">
    <property type="entry name" value="Ovate"/>
</dbReference>
<accession>A0A7I8KBG6</accession>
<protein>
    <recommendedName>
        <fullName evidence="6">Transcription repressor</fullName>
    </recommendedName>
    <alternativeName>
        <fullName evidence="6">Ovate family protein</fullName>
    </alternativeName>
</protein>
<evidence type="ECO:0000256" key="4">
    <source>
        <dbReference type="ARBA" id="ARBA00023163"/>
    </source>
</evidence>
<evidence type="ECO:0000256" key="2">
    <source>
        <dbReference type="ARBA" id="ARBA00022491"/>
    </source>
</evidence>
<reference evidence="9" key="1">
    <citation type="submission" date="2020-02" db="EMBL/GenBank/DDBJ databases">
        <authorList>
            <person name="Scholz U."/>
            <person name="Mascher M."/>
            <person name="Fiebig A."/>
        </authorList>
    </citation>
    <scope>NUCLEOTIDE SEQUENCE</scope>
</reference>
<dbReference type="PANTHER" id="PTHR33057:SF21">
    <property type="entry name" value="TRANSCRIPTION REPRESSOR"/>
    <property type="match status" value="1"/>
</dbReference>
<evidence type="ECO:0000256" key="1">
    <source>
        <dbReference type="ARBA" id="ARBA00004123"/>
    </source>
</evidence>
<gene>
    <name evidence="9" type="ORF">SI8410_04005483</name>
</gene>
<dbReference type="Proteomes" id="UP000663760">
    <property type="component" value="Chromosome 4"/>
</dbReference>
<comment type="function">
    <text evidence="6">Transcriptional repressor that regulates multiple aspects of plant growth and development.</text>
</comment>
<keyword evidence="4 6" id="KW-0804">Transcription</keyword>
<dbReference type="OrthoDB" id="690912at2759"/>
<evidence type="ECO:0000256" key="3">
    <source>
        <dbReference type="ARBA" id="ARBA00023015"/>
    </source>
</evidence>
<keyword evidence="5 6" id="KW-0539">Nucleus</keyword>
<dbReference type="Pfam" id="PF04844">
    <property type="entry name" value="Ovate"/>
    <property type="match status" value="1"/>
</dbReference>
<keyword evidence="3 6" id="KW-0805">Transcription regulation</keyword>
<comment type="subcellular location">
    <subcellularLocation>
        <location evidence="1 6">Nucleus</location>
    </subcellularLocation>
</comment>
<dbReference type="EMBL" id="LR746267">
    <property type="protein sequence ID" value="CAA7394822.1"/>
    <property type="molecule type" value="Genomic_DNA"/>
</dbReference>
<dbReference type="PROSITE" id="PS51754">
    <property type="entry name" value="OVATE"/>
    <property type="match status" value="1"/>
</dbReference>
<dbReference type="GO" id="GO:0005634">
    <property type="term" value="C:nucleus"/>
    <property type="evidence" value="ECO:0007669"/>
    <property type="project" value="UniProtKB-SubCell"/>
</dbReference>